<proteinExistence type="predicted"/>
<keyword evidence="4" id="KW-1185">Reference proteome</keyword>
<dbReference type="Proteomes" id="UP001596110">
    <property type="component" value="Unassembled WGS sequence"/>
</dbReference>
<reference evidence="4" key="1">
    <citation type="journal article" date="2019" name="Int. J. Syst. Evol. Microbiol.">
        <title>The Global Catalogue of Microorganisms (GCM) 10K type strain sequencing project: providing services to taxonomists for standard genome sequencing and annotation.</title>
        <authorList>
            <consortium name="The Broad Institute Genomics Platform"/>
            <consortium name="The Broad Institute Genome Sequencing Center for Infectious Disease"/>
            <person name="Wu L."/>
            <person name="Ma J."/>
        </authorList>
    </citation>
    <scope>NUCLEOTIDE SEQUENCE [LARGE SCALE GENOMIC DNA]</scope>
    <source>
        <strain evidence="4">DT43</strain>
    </source>
</reference>
<gene>
    <name evidence="3" type="ORF">ACFPQ3_11390</name>
</gene>
<dbReference type="Pfam" id="PF00293">
    <property type="entry name" value="NUDIX"/>
    <property type="match status" value="1"/>
</dbReference>
<protein>
    <submittedName>
        <fullName evidence="3">NUDIX hydrolase</fullName>
    </submittedName>
</protein>
<dbReference type="PROSITE" id="PS00893">
    <property type="entry name" value="NUDIX_BOX"/>
    <property type="match status" value="1"/>
</dbReference>
<keyword evidence="1 3" id="KW-0378">Hydrolase</keyword>
<evidence type="ECO:0000256" key="1">
    <source>
        <dbReference type="ARBA" id="ARBA00022801"/>
    </source>
</evidence>
<organism evidence="3 4">
    <name type="scientific">Streptococcus caledonicus</name>
    <dbReference type="NCBI Taxonomy" id="2614158"/>
    <lineage>
        <taxon>Bacteria</taxon>
        <taxon>Bacillati</taxon>
        <taxon>Bacillota</taxon>
        <taxon>Bacilli</taxon>
        <taxon>Lactobacillales</taxon>
        <taxon>Streptococcaceae</taxon>
        <taxon>Streptococcus</taxon>
    </lineage>
</organism>
<dbReference type="GO" id="GO:0016787">
    <property type="term" value="F:hydrolase activity"/>
    <property type="evidence" value="ECO:0007669"/>
    <property type="project" value="UniProtKB-KW"/>
</dbReference>
<dbReference type="InterPro" id="IPR000086">
    <property type="entry name" value="NUDIX_hydrolase_dom"/>
</dbReference>
<feature type="domain" description="Nudix hydrolase" evidence="2">
    <location>
        <begin position="8"/>
        <end position="142"/>
    </location>
</feature>
<dbReference type="CDD" id="cd04682">
    <property type="entry name" value="NUDIX_Hydrolase"/>
    <property type="match status" value="1"/>
</dbReference>
<dbReference type="SUPFAM" id="SSF55811">
    <property type="entry name" value="Nudix"/>
    <property type="match status" value="1"/>
</dbReference>
<name>A0ABW0UHJ2_9STRE</name>
<accession>A0ABW0UHJ2</accession>
<dbReference type="InterPro" id="IPR020084">
    <property type="entry name" value="NUDIX_hydrolase_CS"/>
</dbReference>
<dbReference type="EMBL" id="JBHSOJ010000033">
    <property type="protein sequence ID" value="MFC5632126.1"/>
    <property type="molecule type" value="Genomic_DNA"/>
</dbReference>
<dbReference type="InterPro" id="IPR015797">
    <property type="entry name" value="NUDIX_hydrolase-like_dom_sf"/>
</dbReference>
<sequence length="144" mass="16456">MDLLDERFPFSGAKIALLNGDNILSILRDDIPTIPYPNTWDLAGGGREDNETPFECVQRETYEELGITLSKESIRWVKQYPGMIDPTKDSVFMVGMISQADINQIVFGDEGQGWKMMPIEGFLNDDQVYDSLKARLKDYLEQRN</sequence>
<dbReference type="PROSITE" id="PS51462">
    <property type="entry name" value="NUDIX"/>
    <property type="match status" value="1"/>
</dbReference>
<evidence type="ECO:0000313" key="3">
    <source>
        <dbReference type="EMBL" id="MFC5632126.1"/>
    </source>
</evidence>
<evidence type="ECO:0000259" key="2">
    <source>
        <dbReference type="PROSITE" id="PS51462"/>
    </source>
</evidence>
<evidence type="ECO:0000313" key="4">
    <source>
        <dbReference type="Proteomes" id="UP001596110"/>
    </source>
</evidence>
<comment type="caution">
    <text evidence="3">The sequence shown here is derived from an EMBL/GenBank/DDBJ whole genome shotgun (WGS) entry which is preliminary data.</text>
</comment>
<dbReference type="Gene3D" id="3.90.79.10">
    <property type="entry name" value="Nucleoside Triphosphate Pyrophosphohydrolase"/>
    <property type="match status" value="1"/>
</dbReference>
<dbReference type="RefSeq" id="WP_156805906.1">
    <property type="nucleotide sequence ID" value="NZ_JBHSOJ010000033.1"/>
</dbReference>